<accession>A0A074YEM0</accession>
<dbReference type="HOGENOM" id="CLU_3086844_0_0_1"/>
<evidence type="ECO:0000313" key="2">
    <source>
        <dbReference type="Proteomes" id="UP000030706"/>
    </source>
</evidence>
<dbReference type="GeneID" id="40741581"/>
<dbReference type="PROSITE" id="PS51257">
    <property type="entry name" value="PROKAR_LIPOPROTEIN"/>
    <property type="match status" value="1"/>
</dbReference>
<keyword evidence="2" id="KW-1185">Reference proteome</keyword>
<protein>
    <submittedName>
        <fullName evidence="1">Uncharacterized protein</fullName>
    </submittedName>
</protein>
<dbReference type="AlphaFoldDB" id="A0A074YEM0"/>
<organism evidence="1 2">
    <name type="scientific">Aureobasidium pullulans EXF-150</name>
    <dbReference type="NCBI Taxonomy" id="1043002"/>
    <lineage>
        <taxon>Eukaryota</taxon>
        <taxon>Fungi</taxon>
        <taxon>Dikarya</taxon>
        <taxon>Ascomycota</taxon>
        <taxon>Pezizomycotina</taxon>
        <taxon>Dothideomycetes</taxon>
        <taxon>Dothideomycetidae</taxon>
        <taxon>Dothideales</taxon>
        <taxon>Saccotheciaceae</taxon>
        <taxon>Aureobasidium</taxon>
    </lineage>
</organism>
<evidence type="ECO:0000313" key="1">
    <source>
        <dbReference type="EMBL" id="KEQ85296.1"/>
    </source>
</evidence>
<dbReference type="RefSeq" id="XP_029761483.1">
    <property type="nucleotide sequence ID" value="XM_029899275.1"/>
</dbReference>
<sequence length="52" mass="5324">MSRRDQMPSSSTSSISTCLSAFSACCPLVSPGPIFSNSASFSISSATFLASL</sequence>
<gene>
    <name evidence="1" type="ORF">M438DRAFT_193208</name>
</gene>
<name>A0A074YEM0_AURPU</name>
<reference evidence="1 2" key="1">
    <citation type="journal article" date="2014" name="BMC Genomics">
        <title>Genome sequencing of four Aureobasidium pullulans varieties: biotechnological potential, stress tolerance, and description of new species.</title>
        <authorList>
            <person name="Gostin Ar C."/>
            <person name="Ohm R.A."/>
            <person name="Kogej T."/>
            <person name="Sonjak S."/>
            <person name="Turk M."/>
            <person name="Zajc J."/>
            <person name="Zalar P."/>
            <person name="Grube M."/>
            <person name="Sun H."/>
            <person name="Han J."/>
            <person name="Sharma A."/>
            <person name="Chiniquy J."/>
            <person name="Ngan C.Y."/>
            <person name="Lipzen A."/>
            <person name="Barry K."/>
            <person name="Grigoriev I.V."/>
            <person name="Gunde-Cimerman N."/>
        </authorList>
    </citation>
    <scope>NUCLEOTIDE SEQUENCE [LARGE SCALE GENOMIC DNA]</scope>
    <source>
        <strain evidence="1 2">EXF-150</strain>
    </source>
</reference>
<proteinExistence type="predicted"/>
<dbReference type="Proteomes" id="UP000030706">
    <property type="component" value="Unassembled WGS sequence"/>
</dbReference>
<dbReference type="EMBL" id="KL584980">
    <property type="protein sequence ID" value="KEQ85296.1"/>
    <property type="molecule type" value="Genomic_DNA"/>
</dbReference>